<evidence type="ECO:0000313" key="6">
    <source>
        <dbReference type="Proteomes" id="UP000745764"/>
    </source>
</evidence>
<dbReference type="InterPro" id="IPR056186">
    <property type="entry name" value="PDZ_CPAF-rel"/>
</dbReference>
<dbReference type="OrthoDB" id="27214at2759"/>
<protein>
    <recommendedName>
        <fullName evidence="7">Tail specific protease domain-containing protein</fullName>
    </recommendedName>
</protein>
<keyword evidence="6" id="KW-1185">Reference proteome</keyword>
<comment type="caution">
    <text evidence="5">The sequence shown here is derived from an EMBL/GenBank/DDBJ whole genome shotgun (WGS) entry which is preliminary data.</text>
</comment>
<dbReference type="Pfam" id="PF03572">
    <property type="entry name" value="Peptidase_S41"/>
    <property type="match status" value="1"/>
</dbReference>
<evidence type="ECO:0000259" key="3">
    <source>
        <dbReference type="Pfam" id="PF03572"/>
    </source>
</evidence>
<dbReference type="Pfam" id="PF23658">
    <property type="entry name" value="PDZ_CPAF_rel"/>
    <property type="match status" value="1"/>
</dbReference>
<dbReference type="InterPro" id="IPR052766">
    <property type="entry name" value="S41A_metabolite_peptidase"/>
</dbReference>
<dbReference type="GO" id="GO:0006508">
    <property type="term" value="P:proteolysis"/>
    <property type="evidence" value="ECO:0007669"/>
    <property type="project" value="InterPro"/>
</dbReference>
<evidence type="ECO:0000313" key="5">
    <source>
        <dbReference type="EMBL" id="CAD0107179.1"/>
    </source>
</evidence>
<evidence type="ECO:0008006" key="7">
    <source>
        <dbReference type="Google" id="ProtNLM"/>
    </source>
</evidence>
<gene>
    <name evidence="5" type="ORF">AWRI4620_LOCUS1434</name>
</gene>
<evidence type="ECO:0000256" key="1">
    <source>
        <dbReference type="SAM" id="MobiDB-lite"/>
    </source>
</evidence>
<dbReference type="PANTHER" id="PTHR37049:SF4">
    <property type="entry name" value="RHODANESE DOMAIN-CONTAINING PROTEIN"/>
    <property type="match status" value="1"/>
</dbReference>
<dbReference type="PANTHER" id="PTHR37049">
    <property type="entry name" value="PEPTIDASE S41 FAMILY PROTEIN"/>
    <property type="match status" value="1"/>
</dbReference>
<feature type="domain" description="CPAF-like PDZ" evidence="4">
    <location>
        <begin position="160"/>
        <end position="245"/>
    </location>
</feature>
<name>A0A9N8PQJ0_9PEZI</name>
<dbReference type="AlphaFoldDB" id="A0A9N8PQJ0"/>
<dbReference type="Proteomes" id="UP000745764">
    <property type="component" value="Unassembled WGS sequence"/>
</dbReference>
<feature type="signal peptide" evidence="2">
    <location>
        <begin position="1"/>
        <end position="19"/>
    </location>
</feature>
<keyword evidence="2" id="KW-0732">Signal</keyword>
<evidence type="ECO:0000256" key="2">
    <source>
        <dbReference type="SAM" id="SignalP"/>
    </source>
</evidence>
<reference evidence="5" key="1">
    <citation type="submission" date="2020-06" db="EMBL/GenBank/DDBJ databases">
        <authorList>
            <person name="Onetto C."/>
        </authorList>
    </citation>
    <scope>NUCLEOTIDE SEQUENCE</scope>
</reference>
<evidence type="ECO:0000259" key="4">
    <source>
        <dbReference type="Pfam" id="PF23658"/>
    </source>
</evidence>
<organism evidence="5 6">
    <name type="scientific">Aureobasidium uvarum</name>
    <dbReference type="NCBI Taxonomy" id="2773716"/>
    <lineage>
        <taxon>Eukaryota</taxon>
        <taxon>Fungi</taxon>
        <taxon>Dikarya</taxon>
        <taxon>Ascomycota</taxon>
        <taxon>Pezizomycotina</taxon>
        <taxon>Dothideomycetes</taxon>
        <taxon>Dothideomycetidae</taxon>
        <taxon>Dothideales</taxon>
        <taxon>Saccotheciaceae</taxon>
        <taxon>Aureobasidium</taxon>
    </lineage>
</organism>
<feature type="region of interest" description="Disordered" evidence="1">
    <location>
        <begin position="715"/>
        <end position="748"/>
    </location>
</feature>
<accession>A0A9N8PQJ0</accession>
<dbReference type="GO" id="GO:0008236">
    <property type="term" value="F:serine-type peptidase activity"/>
    <property type="evidence" value="ECO:0007669"/>
    <property type="project" value="InterPro"/>
</dbReference>
<sequence>MSLRVALVALAAIASSIHAQDEASRAPCSQLSALSTNDTKFFPADLALSCLRSVPLAREDDLVQLSGLRTFLEFQSDLDYLADPTVGRIYPGIDLLAGLDELTSMLEDDTYENEYDFQMDVFKLFSAAYDGHLSYIPDIVDVFAFGRLQSEDLDDEGIADYFSLISINGQDVVAWLNSYASQNGRSQDPDANYNQVFVNIPKVAYQAAETDYFAVSRFYQGDDTVLTFANESTLDVMTRAQLLSNKTLEGLTDGASFFDRFCSNNLTEMILAQANATGTAPLQTATNVTRVPYESISTEGVAPPHPAYPSPIAISSDKSVAGYLSETNSDLAILSVPSFSTTSPVEFENVVRQLLATASETKRTKLVIDLRGNGGGTIFLAYDLFRQLFPTEVPYGAGNYRASELHNFTGRVASENIDALGAAYPELVKSGVDGVVLNSFNYREPLTVDNEQFTSWEEFFGPQETDRGSFTSLNRFNLTDISATTIPILGYADGNTTQPRTFAPEDIVLLHDGTCASTCAIFSELMSSQMSISSIAAGGRPQKAPMQAVGGVKGSQVQGMFILSTIVSAVLAAAPPIEQLAFISTFGTSILTATNKALSRASFGGTLLVKASVNFRNDIRRGDVDKTPLQYVYQAADCRFFYTATMYVDQAAVWDKAYDATWGSMQCVEGSTSHPSSVAGGGNITAGPPETARNFFGGNASIVLGDDLGTIWRNGSLEGGRGSGSGNASNSSGNGSTEGNSDGKQDDKSGSNVLAVPLVLTSSLTISIILLFV</sequence>
<feature type="compositionally biased region" description="Low complexity" evidence="1">
    <location>
        <begin position="726"/>
        <end position="740"/>
    </location>
</feature>
<dbReference type="InterPro" id="IPR005151">
    <property type="entry name" value="Tail-specific_protease"/>
</dbReference>
<dbReference type="Gene3D" id="3.90.226.10">
    <property type="entry name" value="2-enoyl-CoA Hydratase, Chain A, domain 1"/>
    <property type="match status" value="1"/>
</dbReference>
<proteinExistence type="predicted"/>
<feature type="chain" id="PRO_5040218675" description="Tail specific protease domain-containing protein" evidence="2">
    <location>
        <begin position="20"/>
        <end position="773"/>
    </location>
</feature>
<feature type="domain" description="Tail specific protease" evidence="3">
    <location>
        <begin position="331"/>
        <end position="526"/>
    </location>
</feature>
<dbReference type="InterPro" id="IPR029045">
    <property type="entry name" value="ClpP/crotonase-like_dom_sf"/>
</dbReference>
<dbReference type="EMBL" id="CAINUL010000002">
    <property type="protein sequence ID" value="CAD0107179.1"/>
    <property type="molecule type" value="Genomic_DNA"/>
</dbReference>
<dbReference type="SUPFAM" id="SSF52096">
    <property type="entry name" value="ClpP/crotonase"/>
    <property type="match status" value="1"/>
</dbReference>